<accession>A0ABW0H6G2</accession>
<dbReference type="EMBL" id="JBHSLV010000016">
    <property type="protein sequence ID" value="MFC5392827.1"/>
    <property type="molecule type" value="Genomic_DNA"/>
</dbReference>
<dbReference type="Gene3D" id="1.10.238.160">
    <property type="match status" value="1"/>
</dbReference>
<evidence type="ECO:0000313" key="1">
    <source>
        <dbReference type="EMBL" id="MFC5392827.1"/>
    </source>
</evidence>
<reference evidence="2" key="1">
    <citation type="journal article" date="2019" name="Int. J. Syst. Evol. Microbiol.">
        <title>The Global Catalogue of Microorganisms (GCM) 10K type strain sequencing project: providing services to taxonomists for standard genome sequencing and annotation.</title>
        <authorList>
            <consortium name="The Broad Institute Genomics Platform"/>
            <consortium name="The Broad Institute Genome Sequencing Center for Infectious Disease"/>
            <person name="Wu L."/>
            <person name="Ma J."/>
        </authorList>
    </citation>
    <scope>NUCLEOTIDE SEQUENCE [LARGE SCALE GENOMIC DNA]</scope>
    <source>
        <strain evidence="2">CGMCC 1.16326</strain>
    </source>
</reference>
<dbReference type="RefSeq" id="WP_377007672.1">
    <property type="nucleotide sequence ID" value="NZ_JBHSLV010000016.1"/>
</dbReference>
<name>A0ABW0H6G2_9HYPH</name>
<keyword evidence="2" id="KW-1185">Reference proteome</keyword>
<comment type="caution">
    <text evidence="1">The sequence shown here is derived from an EMBL/GenBank/DDBJ whole genome shotgun (WGS) entry which is preliminary data.</text>
</comment>
<dbReference type="Proteomes" id="UP001596104">
    <property type="component" value="Unassembled WGS sequence"/>
</dbReference>
<organism evidence="1 2">
    <name type="scientific">Bosea vestrisii</name>
    <dbReference type="NCBI Taxonomy" id="151416"/>
    <lineage>
        <taxon>Bacteria</taxon>
        <taxon>Pseudomonadati</taxon>
        <taxon>Pseudomonadota</taxon>
        <taxon>Alphaproteobacteria</taxon>
        <taxon>Hyphomicrobiales</taxon>
        <taxon>Boseaceae</taxon>
        <taxon>Bosea</taxon>
    </lineage>
</organism>
<sequence>MTENTKPKDDFLKIADIEADWPISAPTIWRQLKAGKFPQPVRVGRKCYWRRADVEAYFTPGARAA</sequence>
<gene>
    <name evidence="1" type="ORF">ACFPPC_09295</name>
</gene>
<evidence type="ECO:0000313" key="2">
    <source>
        <dbReference type="Proteomes" id="UP001596104"/>
    </source>
</evidence>
<protein>
    <submittedName>
        <fullName evidence="1">Helix-turn-helix transcriptional regulator</fullName>
    </submittedName>
</protein>
<proteinExistence type="predicted"/>